<dbReference type="Proteomes" id="UP000076798">
    <property type="component" value="Unassembled WGS sequence"/>
</dbReference>
<dbReference type="AlphaFoldDB" id="A0A166I0J8"/>
<evidence type="ECO:0000313" key="1">
    <source>
        <dbReference type="EMBL" id="KZT43262.1"/>
    </source>
</evidence>
<dbReference type="EMBL" id="KV428008">
    <property type="protein sequence ID" value="KZT43262.1"/>
    <property type="molecule type" value="Genomic_DNA"/>
</dbReference>
<evidence type="ECO:0000313" key="2">
    <source>
        <dbReference type="Proteomes" id="UP000076798"/>
    </source>
</evidence>
<name>A0A166I0J8_9AGAM</name>
<keyword evidence="2" id="KW-1185">Reference proteome</keyword>
<protein>
    <submittedName>
        <fullName evidence="1">Uncharacterized protein</fullName>
    </submittedName>
</protein>
<organism evidence="1 2">
    <name type="scientific">Sistotremastrum suecicum HHB10207 ss-3</name>
    <dbReference type="NCBI Taxonomy" id="1314776"/>
    <lineage>
        <taxon>Eukaryota</taxon>
        <taxon>Fungi</taxon>
        <taxon>Dikarya</taxon>
        <taxon>Basidiomycota</taxon>
        <taxon>Agaricomycotina</taxon>
        <taxon>Agaricomycetes</taxon>
        <taxon>Sistotremastrales</taxon>
        <taxon>Sistotremastraceae</taxon>
        <taxon>Sistotremastrum</taxon>
    </lineage>
</organism>
<proteinExistence type="predicted"/>
<gene>
    <name evidence="1" type="ORF">SISSUDRAFT_1040198</name>
</gene>
<sequence>MLNMIAVNPSAQSSNTLEIMGRVVKTIRLGVSDKTFTVPPDALPRVSTCFNNAATNMISRIDTEAQEDLVNDVVVLMSCLAVDLGEVDAALESNYLAYTPNSFLCHLPQE</sequence>
<reference evidence="1 2" key="1">
    <citation type="journal article" date="2016" name="Mol. Biol. Evol.">
        <title>Comparative Genomics of Early-Diverging Mushroom-Forming Fungi Provides Insights into the Origins of Lignocellulose Decay Capabilities.</title>
        <authorList>
            <person name="Nagy L.G."/>
            <person name="Riley R."/>
            <person name="Tritt A."/>
            <person name="Adam C."/>
            <person name="Daum C."/>
            <person name="Floudas D."/>
            <person name="Sun H."/>
            <person name="Yadav J.S."/>
            <person name="Pangilinan J."/>
            <person name="Larsson K.H."/>
            <person name="Matsuura K."/>
            <person name="Barry K."/>
            <person name="Labutti K."/>
            <person name="Kuo R."/>
            <person name="Ohm R.A."/>
            <person name="Bhattacharya S.S."/>
            <person name="Shirouzu T."/>
            <person name="Yoshinaga Y."/>
            <person name="Martin F.M."/>
            <person name="Grigoriev I.V."/>
            <person name="Hibbett D.S."/>
        </authorList>
    </citation>
    <scope>NUCLEOTIDE SEQUENCE [LARGE SCALE GENOMIC DNA]</scope>
    <source>
        <strain evidence="1 2">HHB10207 ss-3</strain>
    </source>
</reference>
<accession>A0A166I0J8</accession>